<dbReference type="SUPFAM" id="SSF52540">
    <property type="entry name" value="P-loop containing nucleoside triphosphate hydrolases"/>
    <property type="match status" value="2"/>
</dbReference>
<evidence type="ECO:0000256" key="13">
    <source>
        <dbReference type="ARBA" id="ARBA00022989"/>
    </source>
</evidence>
<dbReference type="CDD" id="cd03244">
    <property type="entry name" value="ABCC_MRP_domain2"/>
    <property type="match status" value="1"/>
</dbReference>
<keyword evidence="7 20" id="KW-0812">Transmembrane</keyword>
<keyword evidence="10" id="KW-0547">Nucleotide-binding</keyword>
<dbReference type="InterPro" id="IPR011527">
    <property type="entry name" value="ABC1_TM_dom"/>
</dbReference>
<keyword evidence="8" id="KW-0479">Metal-binding</keyword>
<dbReference type="PROSITE" id="PS50929">
    <property type="entry name" value="ABC_TM1F"/>
    <property type="match status" value="2"/>
</dbReference>
<feature type="transmembrane region" description="Helical" evidence="20">
    <location>
        <begin position="1366"/>
        <end position="1388"/>
    </location>
</feature>
<dbReference type="GO" id="GO:0005524">
    <property type="term" value="F:ATP binding"/>
    <property type="evidence" value="ECO:0007669"/>
    <property type="project" value="UniProtKB-KW"/>
</dbReference>
<feature type="region of interest" description="Disordered" evidence="19">
    <location>
        <begin position="1042"/>
        <end position="1105"/>
    </location>
</feature>
<feature type="transmembrane region" description="Helical" evidence="20">
    <location>
        <begin position="1260"/>
        <end position="1278"/>
    </location>
</feature>
<dbReference type="PROSITE" id="PS01112">
    <property type="entry name" value="RNA_POL_N_8KD"/>
    <property type="match status" value="1"/>
</dbReference>
<dbReference type="FunFam" id="1.20.1560.10:FF:000001">
    <property type="entry name" value="ATP-binding cassette subfamily C member 1"/>
    <property type="match status" value="1"/>
</dbReference>
<evidence type="ECO:0000256" key="15">
    <source>
        <dbReference type="ARBA" id="ARBA00023163"/>
    </source>
</evidence>
<dbReference type="Proteomes" id="UP001292094">
    <property type="component" value="Unassembled WGS sequence"/>
</dbReference>
<keyword evidence="11" id="KW-0862">Zinc</keyword>
<reference evidence="23" key="1">
    <citation type="submission" date="2023-11" db="EMBL/GenBank/DDBJ databases">
        <title>Genome assemblies of two species of porcelain crab, Petrolisthes cinctipes and Petrolisthes manimaculis (Anomura: Porcellanidae).</title>
        <authorList>
            <person name="Angst P."/>
        </authorList>
    </citation>
    <scope>NUCLEOTIDE SEQUENCE</scope>
    <source>
        <strain evidence="23">PB745_02</strain>
        <tissue evidence="23">Gill</tissue>
    </source>
</reference>
<sequence length="1773" mass="198277">MTDGSGGLDQFCNSSFWDYEISWNTSNPDLTICFERTVLVWVPCGFLWLFLLVEISYLHKCLDRLIPWSWINVSKMITSLLLLILECVNFFYTVQQDSSGEPVPDVNYLTPCIIFFTILVQLVLVMLEKKRGMQSSPILFLFWFLLMVCGIAEFQTLLRQDGEERSDYENVLFITYMIYFPLVVIMFFLNCFGDATPKYINHPRGERPNPEISSSFLSRLTFAWLDSLVWQGYRKPLTQNTMWNLHHDNCANTIVSVWDKHWQRAFNKKVRRQPRSPSPTSHANYSNNVVHVQPHDTPTAPIKPISVLPTMVKTFGWQFLFGASLKLVHDIVQFVSPLLLSRLIEFTESISSDVVEPVWRGYFYALLMFLAAQFQSFILAQYFKKMYVIGLHMRTGVISAVYRKSLLISNAARKDSTVGEIVNLMSVDAQRFMDLMAYFNMLWSAPLQIIIALYLLYDKLGASVTSGVVVMVVLIPINGFIASKTKTLQISQMKSKDQRVKLMNEILNGIKVLKLYAWEPSFEEQVLGVRSKEIKVLKKAAYLNAGTSFIWSCTPFLVSLVMFTTYIFTGTDRVLTADKIFTSISLVNILRMPMAMLPFLIVASVQVVFASISTYVIANPEVVLTAEKIFVSIALLNILRMPLGLTPIIVAYTVQVVFASLATFVLVNPGAVLTAEKMFVSITLLNILSMPLGLTPIILAYTVQVSLVTFATYINIEDTNILNPNKAFVSISLFNLLRFPIAMLPMLISNLIQASVSLKRLNKFLNADELDPTSVSHDASEEYPVVVEKGTFAWGYGEGEEGRPILENINLKVKPGALVAVVGTVGAGKSSLCSAILGEMEKLEGKVNVKGSVAYVAQQAWIQNATLENNILFGHAKENDRYNSCIRSCALASDLEMLPGGDQTEIGEKGINLSGGQKQRVSLARAVYSDADIYLLDDPLSAVDAHVGKHIFQQVIGPQGILKNKSRVLVTHGITYLPRVDYILVLKNGKVSESGTYSELVEKKGEFQEFLLQYLSEKEEDDSVEELEDIKHQLESKIGREALQRQISRKRQESESESMDGEKTGSLKRVKRISESEKDSLKQPKRISESEKGQDGNILPAGGKEPKVGQKLVEAEKAETGKVSFQVYGYYLRAVGVLASVMTIIFYVLAQGCSVGSNLWLSKWSESYGDNGTMSEKDRNMYLGVYASFGVGQAGFILGGAFCLSFGALDAAESLHRHILHQVLRFPMAFFDTNPLGRIINRFGKDIDTMDNILPWSIRSWLVCFVTVLATFIVIMAATIEFTAVMVPAMVIYYFVQTLYVATSRQLKRIESVSRSPIYSHFGETIQGAPTIRAYDRQHQFIHESETKVDNNLISSHPSIMANRWLAVRLEFIGNIMTFSAAMFAVAYRGNISGGLVGLSVSYALSVTQTLNWLVRMTSDVETNIVAVERIKEYTETPQEAAWEVPNKKPPKEWPEKGVVKFDKYSTRYRTGLDLVVKDITCNIDMGEKVGIVGRTGAGKSSLTLGLFRIIEPAGGQISIDSVNIAEIGLHDLRSRLTIIPQDPVLFSGTLRMNLDPFNMYSDEKVWQALEQSHLKEFVASLTSKLQFEVAEGGDNLSVGQRQLVCLARALLRKTRVLILDEATAAVDLETDDLIQDTIRQEFADCTVITIAHRLNTIMDSNRVLVLARGEVKEFDSPVALLKNKSSIFYGMAKDAGLFGILFVLAPWFSNITLKMIIPVRCFTCGKVIGNKWESYLGLLSAEYTEGDALDALGLKSSSTTLHLRSRLETLVC</sequence>
<feature type="transmembrane region" description="Helical" evidence="20">
    <location>
        <begin position="38"/>
        <end position="58"/>
    </location>
</feature>
<evidence type="ECO:0000256" key="9">
    <source>
        <dbReference type="ARBA" id="ARBA00022737"/>
    </source>
</evidence>
<comment type="catalytic activity">
    <reaction evidence="18">
        <text>leukotriene C4(in) + ATP + H2O = leukotriene C4(out) + ADP + phosphate + H(+)</text>
        <dbReference type="Rhea" id="RHEA:38963"/>
        <dbReference type="ChEBI" id="CHEBI:15377"/>
        <dbReference type="ChEBI" id="CHEBI:15378"/>
        <dbReference type="ChEBI" id="CHEBI:30616"/>
        <dbReference type="ChEBI" id="CHEBI:43474"/>
        <dbReference type="ChEBI" id="CHEBI:57973"/>
        <dbReference type="ChEBI" id="CHEBI:456216"/>
    </reaction>
    <physiologicalReaction direction="left-to-right" evidence="18">
        <dbReference type="Rhea" id="RHEA:38964"/>
    </physiologicalReaction>
</comment>
<dbReference type="PANTHER" id="PTHR24223">
    <property type="entry name" value="ATP-BINDING CASSETTE SUB-FAMILY C"/>
    <property type="match status" value="1"/>
</dbReference>
<dbReference type="InterPro" id="IPR027417">
    <property type="entry name" value="P-loop_NTPase"/>
</dbReference>
<feature type="transmembrane region" description="Helical" evidence="20">
    <location>
        <begin position="595"/>
        <end position="617"/>
    </location>
</feature>
<evidence type="ECO:0000313" key="24">
    <source>
        <dbReference type="Proteomes" id="UP001292094"/>
    </source>
</evidence>
<dbReference type="InterPro" id="IPR003593">
    <property type="entry name" value="AAA+_ATPase"/>
</dbReference>
<dbReference type="FunFam" id="1.20.1560.10:FF:000230">
    <property type="entry name" value="AGAP008437-PA"/>
    <property type="match status" value="1"/>
</dbReference>
<dbReference type="GO" id="GO:0005665">
    <property type="term" value="C:RNA polymerase II, core complex"/>
    <property type="evidence" value="ECO:0007669"/>
    <property type="project" value="UniProtKB-ARBA"/>
</dbReference>
<comment type="subcellular location">
    <subcellularLocation>
        <location evidence="1">Vacuole membrane</location>
        <topology evidence="1">Multi-pass membrane protein</topology>
    </subcellularLocation>
</comment>
<dbReference type="Gene3D" id="3.40.50.300">
    <property type="entry name" value="P-loop containing nucleotide triphosphate hydrolases"/>
    <property type="match status" value="2"/>
</dbReference>
<organism evidence="23 24">
    <name type="scientific">Petrolisthes manimaculis</name>
    <dbReference type="NCBI Taxonomy" id="1843537"/>
    <lineage>
        <taxon>Eukaryota</taxon>
        <taxon>Metazoa</taxon>
        <taxon>Ecdysozoa</taxon>
        <taxon>Arthropoda</taxon>
        <taxon>Crustacea</taxon>
        <taxon>Multicrustacea</taxon>
        <taxon>Malacostraca</taxon>
        <taxon>Eumalacostraca</taxon>
        <taxon>Eucarida</taxon>
        <taxon>Decapoda</taxon>
        <taxon>Pleocyemata</taxon>
        <taxon>Anomura</taxon>
        <taxon>Galatheoidea</taxon>
        <taxon>Porcellanidae</taxon>
        <taxon>Petrolisthes</taxon>
    </lineage>
</organism>
<feature type="transmembrane region" description="Helical" evidence="20">
    <location>
        <begin position="463"/>
        <end position="483"/>
    </location>
</feature>
<dbReference type="GO" id="GO:0003677">
    <property type="term" value="F:DNA binding"/>
    <property type="evidence" value="ECO:0007669"/>
    <property type="project" value="InterPro"/>
</dbReference>
<dbReference type="FunFam" id="3.40.50.300:FF:000293">
    <property type="entry name" value="ATP binding cassette subfamily C member 1"/>
    <property type="match status" value="1"/>
</dbReference>
<keyword evidence="14 20" id="KW-0472">Membrane</keyword>
<dbReference type="CDD" id="cd18603">
    <property type="entry name" value="ABC_6TM_MRP1_2_3_6_D2_like"/>
    <property type="match status" value="1"/>
</dbReference>
<dbReference type="GO" id="GO:0000323">
    <property type="term" value="C:lytic vacuole"/>
    <property type="evidence" value="ECO:0007669"/>
    <property type="project" value="UniProtKB-ARBA"/>
</dbReference>
<feature type="domain" description="ABC transmembrane type-1" evidence="22">
    <location>
        <begin position="320"/>
        <end position="606"/>
    </location>
</feature>
<dbReference type="SMART" id="SM00382">
    <property type="entry name" value="AAA"/>
    <property type="match status" value="2"/>
</dbReference>
<dbReference type="InterPro" id="IPR020789">
    <property type="entry name" value="RNA_pol_suN_Zn-BS"/>
</dbReference>
<dbReference type="FunFam" id="1.20.1560.10:FF:000020">
    <property type="entry name" value="ABC metal ion transporter"/>
    <property type="match status" value="1"/>
</dbReference>
<dbReference type="GO" id="GO:0006351">
    <property type="term" value="P:DNA-templated transcription"/>
    <property type="evidence" value="ECO:0007669"/>
    <property type="project" value="InterPro"/>
</dbReference>
<dbReference type="PROSITE" id="PS50893">
    <property type="entry name" value="ABC_TRANSPORTER_2"/>
    <property type="match status" value="2"/>
</dbReference>
<evidence type="ECO:0000256" key="11">
    <source>
        <dbReference type="ARBA" id="ARBA00022833"/>
    </source>
</evidence>
<feature type="compositionally biased region" description="Basic and acidic residues" evidence="19">
    <location>
        <begin position="1050"/>
        <end position="1065"/>
    </location>
</feature>
<accession>A0AAE1PV98</accession>
<feature type="transmembrane region" description="Helical" evidence="20">
    <location>
        <begin position="540"/>
        <end position="568"/>
    </location>
</feature>
<feature type="transmembrane region" description="Helical" evidence="20">
    <location>
        <begin position="361"/>
        <end position="383"/>
    </location>
</feature>
<dbReference type="PROSITE" id="PS00211">
    <property type="entry name" value="ABC_TRANSPORTER_1"/>
    <property type="match status" value="2"/>
</dbReference>
<dbReference type="InterPro" id="IPR023580">
    <property type="entry name" value="RNA_pol_su_RPB10"/>
</dbReference>
<dbReference type="Pfam" id="PF01194">
    <property type="entry name" value="RNA_pol_N"/>
    <property type="match status" value="1"/>
</dbReference>
<evidence type="ECO:0000259" key="21">
    <source>
        <dbReference type="PROSITE" id="PS50893"/>
    </source>
</evidence>
<dbReference type="Gene3D" id="1.20.1560.10">
    <property type="entry name" value="ABC transporter type 1, transmembrane domain"/>
    <property type="match status" value="3"/>
</dbReference>
<feature type="transmembrane region" description="Helical" evidence="20">
    <location>
        <begin position="319"/>
        <end position="341"/>
    </location>
</feature>
<feature type="transmembrane region" description="Helical" evidence="20">
    <location>
        <begin position="687"/>
        <end position="716"/>
    </location>
</feature>
<feature type="transmembrane region" description="Helical" evidence="20">
    <location>
        <begin position="1183"/>
        <end position="1209"/>
    </location>
</feature>
<dbReference type="Pfam" id="PF00664">
    <property type="entry name" value="ABC_membrane"/>
    <property type="match status" value="2"/>
</dbReference>
<evidence type="ECO:0000256" key="12">
    <source>
        <dbReference type="ARBA" id="ARBA00022840"/>
    </source>
</evidence>
<evidence type="ECO:0000256" key="8">
    <source>
        <dbReference type="ARBA" id="ARBA00022723"/>
    </source>
</evidence>
<keyword evidence="6" id="KW-0926">Vacuole</keyword>
<comment type="similarity">
    <text evidence="2">Belongs to the ABC transporter superfamily. ABCC family. Conjugate transporter (TC 3.A.1.208) subfamily.</text>
</comment>
<gene>
    <name evidence="23" type="ORF">Pmani_013415</name>
</gene>
<keyword evidence="13 20" id="KW-1133">Transmembrane helix</keyword>
<dbReference type="EMBL" id="JAWZYT010001115">
    <property type="protein sequence ID" value="KAK4315361.1"/>
    <property type="molecule type" value="Genomic_DNA"/>
</dbReference>
<dbReference type="SUPFAM" id="SSF90123">
    <property type="entry name" value="ABC transporter transmembrane region"/>
    <property type="match status" value="2"/>
</dbReference>
<evidence type="ECO:0000256" key="2">
    <source>
        <dbReference type="ARBA" id="ARBA00009726"/>
    </source>
</evidence>
<dbReference type="InterPro" id="IPR017871">
    <property type="entry name" value="ABC_transporter-like_CS"/>
</dbReference>
<feature type="transmembrane region" description="Helical" evidence="20">
    <location>
        <begin position="435"/>
        <end position="457"/>
    </location>
</feature>
<dbReference type="SUPFAM" id="SSF46924">
    <property type="entry name" value="RNA polymerase subunit RPB10"/>
    <property type="match status" value="1"/>
</dbReference>
<evidence type="ECO:0000256" key="7">
    <source>
        <dbReference type="ARBA" id="ARBA00022692"/>
    </source>
</evidence>
<dbReference type="CDD" id="cd18595">
    <property type="entry name" value="ABC_6TM_MRP1_2_3_6_D1_like"/>
    <property type="match status" value="1"/>
</dbReference>
<dbReference type="GO" id="GO:0016887">
    <property type="term" value="F:ATP hydrolysis activity"/>
    <property type="evidence" value="ECO:0007669"/>
    <property type="project" value="InterPro"/>
</dbReference>
<proteinExistence type="inferred from homology"/>
<protein>
    <recommendedName>
        <fullName evidence="3">DNA-directed RNA polymerases I, II, and III subunit RPABC5</fullName>
        <ecNumber evidence="16">7.6.2.3</ecNumber>
    </recommendedName>
</protein>
<keyword evidence="5" id="KW-0240">DNA-directed RNA polymerase</keyword>
<evidence type="ECO:0000256" key="17">
    <source>
        <dbReference type="ARBA" id="ARBA00025720"/>
    </source>
</evidence>
<dbReference type="InterPro" id="IPR003439">
    <property type="entry name" value="ABC_transporter-like_ATP-bd"/>
</dbReference>
<feature type="transmembrane region" description="Helical" evidence="20">
    <location>
        <begin position="106"/>
        <end position="127"/>
    </location>
</feature>
<keyword evidence="12" id="KW-0067">ATP-binding</keyword>
<dbReference type="GO" id="GO:0003899">
    <property type="term" value="F:DNA-directed RNA polymerase activity"/>
    <property type="evidence" value="ECO:0007669"/>
    <property type="project" value="InterPro"/>
</dbReference>
<evidence type="ECO:0000259" key="22">
    <source>
        <dbReference type="PROSITE" id="PS50929"/>
    </source>
</evidence>
<dbReference type="Gene3D" id="1.10.10.60">
    <property type="entry name" value="Homeodomain-like"/>
    <property type="match status" value="1"/>
</dbReference>
<evidence type="ECO:0000256" key="14">
    <source>
        <dbReference type="ARBA" id="ARBA00023136"/>
    </source>
</evidence>
<comment type="similarity">
    <text evidence="17">Belongs to the archaeal Rpo10/eukaryotic RPB10 RNA polymerase subunit family.</text>
</comment>
<evidence type="ECO:0000256" key="1">
    <source>
        <dbReference type="ARBA" id="ARBA00004128"/>
    </source>
</evidence>
<feature type="compositionally biased region" description="Basic and acidic residues" evidence="19">
    <location>
        <begin position="1072"/>
        <end position="1094"/>
    </location>
</feature>
<evidence type="ECO:0000256" key="18">
    <source>
        <dbReference type="ARBA" id="ARBA00047523"/>
    </source>
</evidence>
<feature type="domain" description="ABC transporter" evidence="21">
    <location>
        <begin position="785"/>
        <end position="1013"/>
    </location>
</feature>
<feature type="transmembrane region" description="Helical" evidence="20">
    <location>
        <begin position="656"/>
        <end position="675"/>
    </location>
</feature>
<feature type="transmembrane region" description="Helical" evidence="20">
    <location>
        <begin position="139"/>
        <end position="158"/>
    </location>
</feature>
<feature type="transmembrane region" description="Helical" evidence="20">
    <location>
        <begin position="629"/>
        <end position="650"/>
    </location>
</feature>
<dbReference type="CDD" id="cd03250">
    <property type="entry name" value="ABCC_MRP_domain1"/>
    <property type="match status" value="1"/>
</dbReference>
<dbReference type="Pfam" id="PF24357">
    <property type="entry name" value="TMD0_ABC"/>
    <property type="match status" value="1"/>
</dbReference>
<feature type="transmembrane region" description="Helical" evidence="20">
    <location>
        <begin position="1130"/>
        <end position="1150"/>
    </location>
</feature>
<dbReference type="EC" id="7.6.2.3" evidence="16"/>
<dbReference type="Pfam" id="PF00005">
    <property type="entry name" value="ABC_tran"/>
    <property type="match status" value="2"/>
</dbReference>
<feature type="transmembrane region" description="Helical" evidence="20">
    <location>
        <begin position="170"/>
        <end position="192"/>
    </location>
</feature>
<evidence type="ECO:0000256" key="3">
    <source>
        <dbReference type="ARBA" id="ARBA00020813"/>
    </source>
</evidence>
<keyword evidence="24" id="KW-1185">Reference proteome</keyword>
<evidence type="ECO:0000256" key="20">
    <source>
        <dbReference type="SAM" id="Phobius"/>
    </source>
</evidence>
<evidence type="ECO:0000256" key="4">
    <source>
        <dbReference type="ARBA" id="ARBA00022448"/>
    </source>
</evidence>
<feature type="transmembrane region" description="Helical" evidence="20">
    <location>
        <begin position="1284"/>
        <end position="1302"/>
    </location>
</feature>
<name>A0AAE1PV98_9EUCA</name>
<dbReference type="InterPro" id="IPR056227">
    <property type="entry name" value="TMD0_ABC"/>
</dbReference>
<evidence type="ECO:0000313" key="23">
    <source>
        <dbReference type="EMBL" id="KAK4315361.1"/>
    </source>
</evidence>
<dbReference type="FunFam" id="3.40.50.300:FF:000074">
    <property type="entry name" value="Multidrug resistance-associated protein 5 isoform 1"/>
    <property type="match status" value="1"/>
</dbReference>
<dbReference type="InterPro" id="IPR036640">
    <property type="entry name" value="ABC1_TM_sf"/>
</dbReference>
<feature type="transmembrane region" description="Helical" evidence="20">
    <location>
        <begin position="728"/>
        <end position="752"/>
    </location>
</feature>
<feature type="domain" description="ABC transmembrane type-1" evidence="22">
    <location>
        <begin position="1141"/>
        <end position="1423"/>
    </location>
</feature>
<comment type="caution">
    <text evidence="23">The sequence shown here is derived from an EMBL/GenBank/DDBJ whole genome shotgun (WGS) entry which is preliminary data.</text>
</comment>
<evidence type="ECO:0000256" key="6">
    <source>
        <dbReference type="ARBA" id="ARBA00022554"/>
    </source>
</evidence>
<evidence type="ECO:0000256" key="16">
    <source>
        <dbReference type="ARBA" id="ARBA00024220"/>
    </source>
</evidence>
<keyword evidence="15" id="KW-0804">Transcription</keyword>
<dbReference type="GO" id="GO:0015431">
    <property type="term" value="F:ABC-type glutathione S-conjugate transporter activity"/>
    <property type="evidence" value="ECO:0007669"/>
    <property type="project" value="UniProtKB-EC"/>
</dbReference>
<feature type="transmembrane region" description="Helical" evidence="20">
    <location>
        <begin position="70"/>
        <end position="94"/>
    </location>
</feature>
<keyword evidence="4" id="KW-0813">Transport</keyword>
<evidence type="ECO:0000256" key="5">
    <source>
        <dbReference type="ARBA" id="ARBA00022478"/>
    </source>
</evidence>
<dbReference type="PANTHER" id="PTHR24223:SF443">
    <property type="entry name" value="MULTIDRUG-RESISTANCE LIKE PROTEIN 1, ISOFORM I"/>
    <property type="match status" value="1"/>
</dbReference>
<feature type="domain" description="ABC transporter" evidence="21">
    <location>
        <begin position="1460"/>
        <end position="1694"/>
    </location>
</feature>
<evidence type="ECO:0000256" key="19">
    <source>
        <dbReference type="SAM" id="MobiDB-lite"/>
    </source>
</evidence>
<dbReference type="GO" id="GO:0005774">
    <property type="term" value="C:vacuolar membrane"/>
    <property type="evidence" value="ECO:0007669"/>
    <property type="project" value="UniProtKB-SubCell"/>
</dbReference>
<keyword evidence="9" id="KW-0677">Repeat</keyword>
<evidence type="ECO:0000256" key="10">
    <source>
        <dbReference type="ARBA" id="ARBA00022741"/>
    </source>
</evidence>
<dbReference type="InterPro" id="IPR050173">
    <property type="entry name" value="ABC_transporter_C-like"/>
</dbReference>
<dbReference type="GO" id="GO:0008270">
    <property type="term" value="F:zinc ion binding"/>
    <property type="evidence" value="ECO:0007669"/>
    <property type="project" value="InterPro"/>
</dbReference>
<dbReference type="InterPro" id="IPR000268">
    <property type="entry name" value="RPABC5/Rpb10"/>
</dbReference>